<organism evidence="2 3">
    <name type="scientific">Kitasatospora aburaviensis</name>
    <dbReference type="NCBI Taxonomy" id="67265"/>
    <lineage>
        <taxon>Bacteria</taxon>
        <taxon>Bacillati</taxon>
        <taxon>Actinomycetota</taxon>
        <taxon>Actinomycetes</taxon>
        <taxon>Kitasatosporales</taxon>
        <taxon>Streptomycetaceae</taxon>
        <taxon>Kitasatospora</taxon>
    </lineage>
</organism>
<evidence type="ECO:0008006" key="4">
    <source>
        <dbReference type="Google" id="ProtNLM"/>
    </source>
</evidence>
<proteinExistence type="predicted"/>
<accession>A0ABW1EQN9</accession>
<evidence type="ECO:0000313" key="2">
    <source>
        <dbReference type="EMBL" id="MFC5883917.1"/>
    </source>
</evidence>
<protein>
    <recommendedName>
        <fullName evidence="4">Solute-binding protein</fullName>
    </recommendedName>
</protein>
<gene>
    <name evidence="2" type="ORF">ACFP0N_02830</name>
</gene>
<dbReference type="EMBL" id="JBHSOD010000002">
    <property type="protein sequence ID" value="MFC5883917.1"/>
    <property type="molecule type" value="Genomic_DNA"/>
</dbReference>
<dbReference type="RefSeq" id="WP_313763269.1">
    <property type="nucleotide sequence ID" value="NZ_BAAAVH010000108.1"/>
</dbReference>
<reference evidence="3" key="1">
    <citation type="journal article" date="2019" name="Int. J. Syst. Evol. Microbiol.">
        <title>The Global Catalogue of Microorganisms (GCM) 10K type strain sequencing project: providing services to taxonomists for standard genome sequencing and annotation.</title>
        <authorList>
            <consortium name="The Broad Institute Genomics Platform"/>
            <consortium name="The Broad Institute Genome Sequencing Center for Infectious Disease"/>
            <person name="Wu L."/>
            <person name="Ma J."/>
        </authorList>
    </citation>
    <scope>NUCLEOTIDE SEQUENCE [LARGE SCALE GENOMIC DNA]</scope>
    <source>
        <strain evidence="3">CGMCC 4.1469</strain>
    </source>
</reference>
<evidence type="ECO:0000313" key="3">
    <source>
        <dbReference type="Proteomes" id="UP001596067"/>
    </source>
</evidence>
<feature type="signal peptide" evidence="1">
    <location>
        <begin position="1"/>
        <end position="20"/>
    </location>
</feature>
<sequence>MKRAVGVLAAVALLGGVAFALLRPSDDPGGSPGQKVVTVTGVIGSEKRDFFEDPDVKAELAKQGIKVSAQTTGSWLMGDSKLDQLDFAFPASLSPAEEIRRQLQLKDAPIRPFYSPLVVLAHQATAEVLEKNEVASRDKATGVWTLRMDAYLNLVKAGKRWEDLGGAAGNSDLRGAVFMTTTDPAESSSGALYLAVTSYVLNGHQVVSSGPEVDQVKPVLRALTAKQGIQGSSSDQPFKDFLTNVGNPLVLAYESQAAQLATAGKSTGDMTVLYPDTTVSSDHTVVGRTEAGRKLAGLLRDDEVLRRLEAKYGFRPQADPSAFAKQVGERKGPPAFAPDLAAAQVKQAPVPAPDLLAKLIDAAKGK</sequence>
<keyword evidence="1" id="KW-0732">Signal</keyword>
<name>A0ABW1EQN9_9ACTN</name>
<comment type="caution">
    <text evidence="2">The sequence shown here is derived from an EMBL/GenBank/DDBJ whole genome shotgun (WGS) entry which is preliminary data.</text>
</comment>
<keyword evidence="3" id="KW-1185">Reference proteome</keyword>
<dbReference type="Proteomes" id="UP001596067">
    <property type="component" value="Unassembled WGS sequence"/>
</dbReference>
<evidence type="ECO:0000256" key="1">
    <source>
        <dbReference type="SAM" id="SignalP"/>
    </source>
</evidence>
<feature type="chain" id="PRO_5046674931" description="Solute-binding protein" evidence="1">
    <location>
        <begin position="21"/>
        <end position="366"/>
    </location>
</feature>